<dbReference type="EMBL" id="JBHTIS010000391">
    <property type="protein sequence ID" value="MFD1045727.1"/>
    <property type="molecule type" value="Genomic_DNA"/>
</dbReference>
<evidence type="ECO:0000313" key="2">
    <source>
        <dbReference type="Proteomes" id="UP001597045"/>
    </source>
</evidence>
<accession>A0ABW3M743</accession>
<proteinExistence type="predicted"/>
<protein>
    <recommendedName>
        <fullName evidence="3">ATP-binding protein</fullName>
    </recommendedName>
</protein>
<evidence type="ECO:0008006" key="3">
    <source>
        <dbReference type="Google" id="ProtNLM"/>
    </source>
</evidence>
<dbReference type="Proteomes" id="UP001597045">
    <property type="component" value="Unassembled WGS sequence"/>
</dbReference>
<name>A0ABW3M743_9PSEU</name>
<comment type="caution">
    <text evidence="1">The sequence shown here is derived from an EMBL/GenBank/DDBJ whole genome shotgun (WGS) entry which is preliminary data.</text>
</comment>
<organism evidence="1 2">
    <name type="scientific">Kibdelosporangium lantanae</name>
    <dbReference type="NCBI Taxonomy" id="1497396"/>
    <lineage>
        <taxon>Bacteria</taxon>
        <taxon>Bacillati</taxon>
        <taxon>Actinomycetota</taxon>
        <taxon>Actinomycetes</taxon>
        <taxon>Pseudonocardiales</taxon>
        <taxon>Pseudonocardiaceae</taxon>
        <taxon>Kibdelosporangium</taxon>
    </lineage>
</organism>
<sequence>MIAITETTVGSLGGVRVAIGNIFVQDYRDSDNRVHNGPAVMVSVPGSPRVLVGAGSRLSLASGVWDVVEVTPGPENRGRITFTES</sequence>
<gene>
    <name evidence="1" type="ORF">ACFQ1S_09185</name>
</gene>
<reference evidence="2" key="1">
    <citation type="journal article" date="2019" name="Int. J. Syst. Evol. Microbiol.">
        <title>The Global Catalogue of Microorganisms (GCM) 10K type strain sequencing project: providing services to taxonomists for standard genome sequencing and annotation.</title>
        <authorList>
            <consortium name="The Broad Institute Genomics Platform"/>
            <consortium name="The Broad Institute Genome Sequencing Center for Infectious Disease"/>
            <person name="Wu L."/>
            <person name="Ma J."/>
        </authorList>
    </citation>
    <scope>NUCLEOTIDE SEQUENCE [LARGE SCALE GENOMIC DNA]</scope>
    <source>
        <strain evidence="2">JCM 31486</strain>
    </source>
</reference>
<evidence type="ECO:0000313" key="1">
    <source>
        <dbReference type="EMBL" id="MFD1045727.1"/>
    </source>
</evidence>
<keyword evidence="2" id="KW-1185">Reference proteome</keyword>